<evidence type="ECO:0000313" key="2">
    <source>
        <dbReference type="Proteomes" id="UP000032726"/>
    </source>
</evidence>
<organism evidence="1 2">
    <name type="scientific">Flagellimonas lutaonensis</name>
    <dbReference type="NCBI Taxonomy" id="516051"/>
    <lineage>
        <taxon>Bacteria</taxon>
        <taxon>Pseudomonadati</taxon>
        <taxon>Bacteroidota</taxon>
        <taxon>Flavobacteriia</taxon>
        <taxon>Flavobacteriales</taxon>
        <taxon>Flavobacteriaceae</taxon>
        <taxon>Flagellimonas</taxon>
    </lineage>
</organism>
<dbReference type="Gene3D" id="3.30.1240.10">
    <property type="match status" value="1"/>
</dbReference>
<keyword evidence="1" id="KW-0378">Hydrolase</keyword>
<dbReference type="GO" id="GO:0005829">
    <property type="term" value="C:cytosol"/>
    <property type="evidence" value="ECO:0007669"/>
    <property type="project" value="TreeGrafter"/>
</dbReference>
<gene>
    <name evidence="1" type="ORF">VC82_2366</name>
</gene>
<dbReference type="HOGENOM" id="CLU_044146_5_1_10"/>
<dbReference type="NCBIfam" id="TIGR01484">
    <property type="entry name" value="HAD-SF-IIB"/>
    <property type="match status" value="1"/>
</dbReference>
<dbReference type="SFLD" id="SFLDS00003">
    <property type="entry name" value="Haloacid_Dehalogenase"/>
    <property type="match status" value="1"/>
</dbReference>
<dbReference type="Pfam" id="PF08282">
    <property type="entry name" value="Hydrolase_3"/>
    <property type="match status" value="1"/>
</dbReference>
<dbReference type="InterPro" id="IPR006379">
    <property type="entry name" value="HAD-SF_hydro_IIB"/>
</dbReference>
<dbReference type="CDD" id="cd07518">
    <property type="entry name" value="HAD_YbiV-Like"/>
    <property type="match status" value="1"/>
</dbReference>
<dbReference type="InterPro" id="IPR023214">
    <property type="entry name" value="HAD_sf"/>
</dbReference>
<protein>
    <submittedName>
        <fullName evidence="1">Cof-like hydrolase</fullName>
    </submittedName>
</protein>
<reference evidence="1 2" key="1">
    <citation type="submission" date="2015-03" db="EMBL/GenBank/DDBJ databases">
        <title>Complete genome sequence of Muricauda lutaonensis CC-HSB-11T, isolated from a coastal hot spring.</title>
        <authorList>
            <person name="Kim K.M."/>
        </authorList>
    </citation>
    <scope>NUCLEOTIDE SEQUENCE [LARGE SCALE GENOMIC DNA]</scope>
    <source>
        <strain evidence="1 2">CC-HSB-11</strain>
    </source>
</reference>
<dbReference type="AlphaFoldDB" id="A0A0D5YVN8"/>
<sequence>MVVTDMDGTLLNPNHEVSERFFELFEALRKKNIQFVAASGRQYNSMAEKLETVKDDTIFIAENGALVMHREKQLLVNPLMPAEVGTVLKSVKGIDGAHPVLCCNQKAFVTGHSRPFVKLLREYYSCFEEVNTLESIEEQVLKVAVYHFEGSETYIYPHVKHLESQLKVKVSGTHWVDFSNRYAHKGHALEMVMKDRGISKNEVMVFGDYFNDVEMMQLSLYSFAMANAHPEVKKVAQFETASNEAFGVEKVLEKLVG</sequence>
<dbReference type="InterPro" id="IPR036412">
    <property type="entry name" value="HAD-like_sf"/>
</dbReference>
<dbReference type="GO" id="GO:0016791">
    <property type="term" value="F:phosphatase activity"/>
    <property type="evidence" value="ECO:0007669"/>
    <property type="project" value="UniProtKB-ARBA"/>
</dbReference>
<dbReference type="EMBL" id="CP011071">
    <property type="protein sequence ID" value="AKA35954.1"/>
    <property type="molecule type" value="Genomic_DNA"/>
</dbReference>
<dbReference type="GO" id="GO:0000287">
    <property type="term" value="F:magnesium ion binding"/>
    <property type="evidence" value="ECO:0007669"/>
    <property type="project" value="TreeGrafter"/>
</dbReference>
<dbReference type="Proteomes" id="UP000032726">
    <property type="component" value="Chromosome"/>
</dbReference>
<dbReference type="PANTHER" id="PTHR10000">
    <property type="entry name" value="PHOSPHOSERINE PHOSPHATASE"/>
    <property type="match status" value="1"/>
</dbReference>
<dbReference type="KEGG" id="mlt:VC82_2366"/>
<keyword evidence="2" id="KW-1185">Reference proteome</keyword>
<dbReference type="SUPFAM" id="SSF56784">
    <property type="entry name" value="HAD-like"/>
    <property type="match status" value="1"/>
</dbReference>
<accession>A0A0D5YVN8</accession>
<name>A0A0D5YVN8_9FLAO</name>
<dbReference type="PANTHER" id="PTHR10000:SF8">
    <property type="entry name" value="HAD SUPERFAMILY HYDROLASE-LIKE, TYPE 3"/>
    <property type="match status" value="1"/>
</dbReference>
<dbReference type="SFLD" id="SFLDG01140">
    <property type="entry name" value="C2.B:_Phosphomannomutase_and_P"/>
    <property type="match status" value="1"/>
</dbReference>
<dbReference type="InterPro" id="IPR000150">
    <property type="entry name" value="Cof"/>
</dbReference>
<dbReference type="NCBIfam" id="TIGR00099">
    <property type="entry name" value="Cof-subfamily"/>
    <property type="match status" value="1"/>
</dbReference>
<dbReference type="Gene3D" id="3.40.50.1000">
    <property type="entry name" value="HAD superfamily/HAD-like"/>
    <property type="match status" value="1"/>
</dbReference>
<evidence type="ECO:0000313" key="1">
    <source>
        <dbReference type="EMBL" id="AKA35954.1"/>
    </source>
</evidence>
<proteinExistence type="predicted"/>